<sequence>LYPNLWDQYVSPIVRHIVVHSTPKVLQKILDHRISADDAGMHLRNTTNEEKFRMLLDKTEVGYWGLSEVLTCCATHSLTKLVEMLLPKCTKEMITVAAAAVAQSASLTYDDSLMGVMKDLIAAGADVKGLEITVKTIHPSLRGVRLAKAFRERFADGHLFEVDEVIFARIAPLEAIVMLFDEFSGLNLEPTVWLFLVAHRGNQFGPCHDTPDVIHFFHSRGGDVNATREGRVKPPIFKSLVKDDKAAVRAFLECGADVDFVLTLLVGWADNENGERELCRELGTRSVGQVLESLGALARMGKGSGQERRMAALKKALYKMVGFTANV</sequence>
<name>A0AAD5SKR9_9FUNG</name>
<accession>A0AAD5SKR9</accession>
<dbReference type="AlphaFoldDB" id="A0AAD5SKR9"/>
<reference evidence="1" key="1">
    <citation type="submission" date="2020-05" db="EMBL/GenBank/DDBJ databases">
        <title>Phylogenomic resolution of chytrid fungi.</title>
        <authorList>
            <person name="Stajich J.E."/>
            <person name="Amses K."/>
            <person name="Simmons R."/>
            <person name="Seto K."/>
            <person name="Myers J."/>
            <person name="Bonds A."/>
            <person name="Quandt C.A."/>
            <person name="Barry K."/>
            <person name="Liu P."/>
            <person name="Grigoriev I."/>
            <person name="Longcore J.E."/>
            <person name="James T.Y."/>
        </authorList>
    </citation>
    <scope>NUCLEOTIDE SEQUENCE</scope>
    <source>
        <strain evidence="1">JEL0318</strain>
    </source>
</reference>
<comment type="caution">
    <text evidence="1">The sequence shown here is derived from an EMBL/GenBank/DDBJ whole genome shotgun (WGS) entry which is preliminary data.</text>
</comment>
<dbReference type="Proteomes" id="UP001212841">
    <property type="component" value="Unassembled WGS sequence"/>
</dbReference>
<gene>
    <name evidence="1" type="ORF">HK097_003411</name>
</gene>
<evidence type="ECO:0000313" key="1">
    <source>
        <dbReference type="EMBL" id="KAJ3056875.1"/>
    </source>
</evidence>
<feature type="non-terminal residue" evidence="1">
    <location>
        <position position="327"/>
    </location>
</feature>
<keyword evidence="2" id="KW-1185">Reference proteome</keyword>
<dbReference type="EMBL" id="JADGJD010000018">
    <property type="protein sequence ID" value="KAJ3056875.1"/>
    <property type="molecule type" value="Genomic_DNA"/>
</dbReference>
<protein>
    <submittedName>
        <fullName evidence="1">Uncharacterized protein</fullName>
    </submittedName>
</protein>
<evidence type="ECO:0000313" key="2">
    <source>
        <dbReference type="Proteomes" id="UP001212841"/>
    </source>
</evidence>
<proteinExistence type="predicted"/>
<organism evidence="1 2">
    <name type="scientific">Rhizophlyctis rosea</name>
    <dbReference type="NCBI Taxonomy" id="64517"/>
    <lineage>
        <taxon>Eukaryota</taxon>
        <taxon>Fungi</taxon>
        <taxon>Fungi incertae sedis</taxon>
        <taxon>Chytridiomycota</taxon>
        <taxon>Chytridiomycota incertae sedis</taxon>
        <taxon>Chytridiomycetes</taxon>
        <taxon>Rhizophlyctidales</taxon>
        <taxon>Rhizophlyctidaceae</taxon>
        <taxon>Rhizophlyctis</taxon>
    </lineage>
</organism>